<keyword evidence="1" id="KW-0812">Transmembrane</keyword>
<gene>
    <name evidence="2" type="ORF">LCGC14_1387900</name>
</gene>
<protein>
    <submittedName>
        <fullName evidence="2">Uncharacterized protein</fullName>
    </submittedName>
</protein>
<reference evidence="2" key="1">
    <citation type="journal article" date="2015" name="Nature">
        <title>Complex archaea that bridge the gap between prokaryotes and eukaryotes.</title>
        <authorList>
            <person name="Spang A."/>
            <person name="Saw J.H."/>
            <person name="Jorgensen S.L."/>
            <person name="Zaremba-Niedzwiedzka K."/>
            <person name="Martijn J."/>
            <person name="Lind A.E."/>
            <person name="van Eijk R."/>
            <person name="Schleper C."/>
            <person name="Guy L."/>
            <person name="Ettema T.J."/>
        </authorList>
    </citation>
    <scope>NUCLEOTIDE SEQUENCE</scope>
</reference>
<feature type="transmembrane region" description="Helical" evidence="1">
    <location>
        <begin position="6"/>
        <end position="27"/>
    </location>
</feature>
<sequence length="57" mass="6650">MTFIDIAVGIIIGSIFGFGIGFLFITFKKYFFVKKSIKKINEQEYKFKEFKSLNEAN</sequence>
<evidence type="ECO:0000313" key="2">
    <source>
        <dbReference type="EMBL" id="KKM75664.1"/>
    </source>
</evidence>
<comment type="caution">
    <text evidence="2">The sequence shown here is derived from an EMBL/GenBank/DDBJ whole genome shotgun (WGS) entry which is preliminary data.</text>
</comment>
<accession>A0A0F9K0T4</accession>
<keyword evidence="1" id="KW-1133">Transmembrane helix</keyword>
<dbReference type="AlphaFoldDB" id="A0A0F9K0T4"/>
<keyword evidence="1" id="KW-0472">Membrane</keyword>
<organism evidence="2">
    <name type="scientific">marine sediment metagenome</name>
    <dbReference type="NCBI Taxonomy" id="412755"/>
    <lineage>
        <taxon>unclassified sequences</taxon>
        <taxon>metagenomes</taxon>
        <taxon>ecological metagenomes</taxon>
    </lineage>
</organism>
<dbReference type="EMBL" id="LAZR01008936">
    <property type="protein sequence ID" value="KKM75664.1"/>
    <property type="molecule type" value="Genomic_DNA"/>
</dbReference>
<proteinExistence type="predicted"/>
<name>A0A0F9K0T4_9ZZZZ</name>
<evidence type="ECO:0000256" key="1">
    <source>
        <dbReference type="SAM" id="Phobius"/>
    </source>
</evidence>